<dbReference type="AlphaFoldDB" id="A0A073CIN7"/>
<sequence>MGYLISFVMNLKLQGSRLDYNSLEFEGLPLSINIPDLETVVKETVQTFQEVAIVESDKPAIENRSHLSPVSGKAYIFPLKDLETLNLDQLGEKLTHYLKSLIQDLSSQEFMDIESSPKFSTLQQILELRKYLIDIGEKQKKKLYRNGYIYITEN</sequence>
<dbReference type="EMBL" id="CM002803">
    <property type="protein sequence ID" value="KEI68174.1"/>
    <property type="molecule type" value="Genomic_DNA"/>
</dbReference>
<dbReference type="PATRIC" id="fig|388467.6.peg.3339"/>
<name>A0A073CIN7_PLAA1</name>
<dbReference type="Proteomes" id="UP000027395">
    <property type="component" value="Chromosome"/>
</dbReference>
<proteinExistence type="predicted"/>
<protein>
    <submittedName>
        <fullName evidence="1">Uncharacterized protein</fullName>
    </submittedName>
</protein>
<evidence type="ECO:0000313" key="1">
    <source>
        <dbReference type="EMBL" id="KEI68174.1"/>
    </source>
</evidence>
<organism evidence="1 2">
    <name type="scientific">Planktothrix agardhii (strain NIVA-CYA 126/8)</name>
    <dbReference type="NCBI Taxonomy" id="388467"/>
    <lineage>
        <taxon>Bacteria</taxon>
        <taxon>Bacillati</taxon>
        <taxon>Cyanobacteriota</taxon>
        <taxon>Cyanophyceae</taxon>
        <taxon>Oscillatoriophycideae</taxon>
        <taxon>Oscillatoriales</taxon>
        <taxon>Microcoleaceae</taxon>
        <taxon>Planktothrix</taxon>
    </lineage>
</organism>
<gene>
    <name evidence="1" type="ORF">A19Y_3392</name>
</gene>
<dbReference type="STRING" id="388467.A19Y_3392"/>
<dbReference type="HOGENOM" id="CLU_1702634_0_0_3"/>
<accession>A0A073CIN7</accession>
<keyword evidence="2" id="KW-1185">Reference proteome</keyword>
<evidence type="ECO:0000313" key="2">
    <source>
        <dbReference type="Proteomes" id="UP000027395"/>
    </source>
</evidence>
<reference evidence="1 2" key="1">
    <citation type="journal article" date="2014" name="Appl. Environ. Microbiol.">
        <title>Elucidation of insertion elements encoded on plasmids and in vitro construction of shuttle vectors from the toxic cyanobacterium Planktothrix.</title>
        <authorList>
            <person name="Christiansen G."/>
            <person name="Goesmann A."/>
            <person name="Kurmayer R."/>
        </authorList>
    </citation>
    <scope>NUCLEOTIDE SEQUENCE [LARGE SCALE GENOMIC DNA]</scope>
    <source>
        <strain evidence="1 2">NIVA-CYA 126/8</strain>
    </source>
</reference>